<dbReference type="AlphaFoldDB" id="A0A4Y7SIB7"/>
<dbReference type="SUPFAM" id="SSF47954">
    <property type="entry name" value="Cyclin-like"/>
    <property type="match status" value="1"/>
</dbReference>
<dbReference type="Gene3D" id="1.10.472.10">
    <property type="entry name" value="Cyclin-like"/>
    <property type="match status" value="1"/>
</dbReference>
<dbReference type="InterPro" id="IPR036915">
    <property type="entry name" value="Cyclin-like_sf"/>
</dbReference>
<dbReference type="Proteomes" id="UP000298030">
    <property type="component" value="Unassembled WGS sequence"/>
</dbReference>
<feature type="non-terminal residue" evidence="1">
    <location>
        <position position="1"/>
    </location>
</feature>
<comment type="caution">
    <text evidence="1">The sequence shown here is derived from an EMBL/GenBank/DDBJ whole genome shotgun (WGS) entry which is preliminary data.</text>
</comment>
<name>A0A4Y7SIB7_COPMI</name>
<gene>
    <name evidence="1" type="ORF">FA13DRAFT_1570778</name>
</gene>
<dbReference type="CDD" id="cd20557">
    <property type="entry name" value="CYCLIN_ScPCL1-like"/>
    <property type="match status" value="1"/>
</dbReference>
<proteinExistence type="predicted"/>
<organism evidence="1 2">
    <name type="scientific">Coprinellus micaceus</name>
    <name type="common">Glistening ink-cap mushroom</name>
    <name type="synonym">Coprinus micaceus</name>
    <dbReference type="NCBI Taxonomy" id="71717"/>
    <lineage>
        <taxon>Eukaryota</taxon>
        <taxon>Fungi</taxon>
        <taxon>Dikarya</taxon>
        <taxon>Basidiomycota</taxon>
        <taxon>Agaricomycotina</taxon>
        <taxon>Agaricomycetes</taxon>
        <taxon>Agaricomycetidae</taxon>
        <taxon>Agaricales</taxon>
        <taxon>Agaricineae</taxon>
        <taxon>Psathyrellaceae</taxon>
        <taxon>Coprinellus</taxon>
    </lineage>
</organism>
<protein>
    <recommendedName>
        <fullName evidence="3">Cyclin N-terminal domain-containing protein</fullName>
    </recommendedName>
</protein>
<dbReference type="EMBL" id="QPFP01000105">
    <property type="protein sequence ID" value="TEB21640.1"/>
    <property type="molecule type" value="Genomic_DNA"/>
</dbReference>
<evidence type="ECO:0000313" key="1">
    <source>
        <dbReference type="EMBL" id="TEB21640.1"/>
    </source>
</evidence>
<reference evidence="1 2" key="1">
    <citation type="journal article" date="2019" name="Nat. Ecol. Evol.">
        <title>Megaphylogeny resolves global patterns of mushroom evolution.</title>
        <authorList>
            <person name="Varga T."/>
            <person name="Krizsan K."/>
            <person name="Foldi C."/>
            <person name="Dima B."/>
            <person name="Sanchez-Garcia M."/>
            <person name="Sanchez-Ramirez S."/>
            <person name="Szollosi G.J."/>
            <person name="Szarkandi J.G."/>
            <person name="Papp V."/>
            <person name="Albert L."/>
            <person name="Andreopoulos W."/>
            <person name="Angelini C."/>
            <person name="Antonin V."/>
            <person name="Barry K.W."/>
            <person name="Bougher N.L."/>
            <person name="Buchanan P."/>
            <person name="Buyck B."/>
            <person name="Bense V."/>
            <person name="Catcheside P."/>
            <person name="Chovatia M."/>
            <person name="Cooper J."/>
            <person name="Damon W."/>
            <person name="Desjardin D."/>
            <person name="Finy P."/>
            <person name="Geml J."/>
            <person name="Haridas S."/>
            <person name="Hughes K."/>
            <person name="Justo A."/>
            <person name="Karasinski D."/>
            <person name="Kautmanova I."/>
            <person name="Kiss B."/>
            <person name="Kocsube S."/>
            <person name="Kotiranta H."/>
            <person name="LaButti K.M."/>
            <person name="Lechner B.E."/>
            <person name="Liimatainen K."/>
            <person name="Lipzen A."/>
            <person name="Lukacs Z."/>
            <person name="Mihaltcheva S."/>
            <person name="Morgado L.N."/>
            <person name="Niskanen T."/>
            <person name="Noordeloos M.E."/>
            <person name="Ohm R.A."/>
            <person name="Ortiz-Santana B."/>
            <person name="Ovrebo C."/>
            <person name="Racz N."/>
            <person name="Riley R."/>
            <person name="Savchenko A."/>
            <person name="Shiryaev A."/>
            <person name="Soop K."/>
            <person name="Spirin V."/>
            <person name="Szebenyi C."/>
            <person name="Tomsovsky M."/>
            <person name="Tulloss R.E."/>
            <person name="Uehling J."/>
            <person name="Grigoriev I.V."/>
            <person name="Vagvolgyi C."/>
            <person name="Papp T."/>
            <person name="Martin F.M."/>
            <person name="Miettinen O."/>
            <person name="Hibbett D.S."/>
            <person name="Nagy L.G."/>
        </authorList>
    </citation>
    <scope>NUCLEOTIDE SEQUENCE [LARGE SCALE GENOMIC DNA]</scope>
    <source>
        <strain evidence="1 2">FP101781</strain>
    </source>
</reference>
<dbReference type="OrthoDB" id="286814at2759"/>
<feature type="non-terminal residue" evidence="1">
    <location>
        <position position="55"/>
    </location>
</feature>
<evidence type="ECO:0000313" key="2">
    <source>
        <dbReference type="Proteomes" id="UP000298030"/>
    </source>
</evidence>
<accession>A0A4Y7SIB7</accession>
<evidence type="ECO:0008006" key="3">
    <source>
        <dbReference type="Google" id="ProtNLM"/>
    </source>
</evidence>
<dbReference type="STRING" id="71717.A0A4Y7SIB7"/>
<sequence length="55" mass="6364">CPRRSFIGALILASKFLQERQSSNRRWALLSGYTLTEIGHFEREVGSALGWRLWV</sequence>
<keyword evidence="2" id="KW-1185">Reference proteome</keyword>